<keyword evidence="4" id="KW-1185">Reference proteome</keyword>
<dbReference type="Proteomes" id="UP000070160">
    <property type="component" value="Unassembled WGS sequence"/>
</dbReference>
<sequence>MRKKKATHFRLKLIVAIMAICICATYFYSWKNVVMRQFVYPLQYEYLVRHYAAQEGVEPALVASVILVESKFDKEAASHRGAQGLMQIMPDTGEWIAKKMGVRSFHPAQLGDARINIRMGTWYLSYLMRVYKGNKVLALAAYNAGRGYVDLWIQNYGWTTDFSEIDKIPFAETREYVKIVLLNEQQYKLLYDF</sequence>
<comment type="caution">
    <text evidence="3">The sequence shown here is derived from an EMBL/GenBank/DDBJ whole genome shotgun (WGS) entry which is preliminary data.</text>
</comment>
<dbReference type="InterPro" id="IPR008258">
    <property type="entry name" value="Transglycosylase_SLT_dom_1"/>
</dbReference>
<proteinExistence type="predicted"/>
<dbReference type="PANTHER" id="PTHR37423:SF5">
    <property type="entry name" value="SOLUBLE LYTIC MUREIN TRANSGLYCOSYLASE"/>
    <property type="match status" value="1"/>
</dbReference>
<dbReference type="RefSeq" id="WP_007391915.1">
    <property type="nucleotide sequence ID" value="NZ_KQ960952.1"/>
</dbReference>
<feature type="transmembrane region" description="Helical" evidence="1">
    <location>
        <begin position="12"/>
        <end position="30"/>
    </location>
</feature>
<dbReference type="PATRIC" id="fig|1588748.3.peg.929"/>
<evidence type="ECO:0000256" key="1">
    <source>
        <dbReference type="SAM" id="Phobius"/>
    </source>
</evidence>
<dbReference type="CDD" id="cd16896">
    <property type="entry name" value="LT_Slt70-like"/>
    <property type="match status" value="1"/>
</dbReference>
<dbReference type="PANTHER" id="PTHR37423">
    <property type="entry name" value="SOLUBLE LYTIC MUREIN TRANSGLYCOSYLASE-RELATED"/>
    <property type="match status" value="1"/>
</dbReference>
<keyword evidence="1" id="KW-0812">Transmembrane</keyword>
<dbReference type="Gene3D" id="1.10.530.10">
    <property type="match status" value="1"/>
</dbReference>
<reference evidence="4" key="1">
    <citation type="submission" date="2016-01" db="EMBL/GenBank/DDBJ databases">
        <authorList>
            <person name="Mitreva M."/>
            <person name="Pepin K.H."/>
            <person name="Mihindukulasuriya K.A."/>
            <person name="Fulton R."/>
            <person name="Fronick C."/>
            <person name="O'Laughlin M."/>
            <person name="Miner T."/>
            <person name="Herter B."/>
            <person name="Rosa B.A."/>
            <person name="Cordes M."/>
            <person name="Tomlinson C."/>
            <person name="Wollam A."/>
            <person name="Palsikar V.B."/>
            <person name="Mardis E.R."/>
            <person name="Wilson R.K."/>
        </authorList>
    </citation>
    <scope>NUCLEOTIDE SEQUENCE [LARGE SCALE GENOMIC DNA]</scope>
    <source>
        <strain evidence="4">KA00182</strain>
    </source>
</reference>
<dbReference type="SUPFAM" id="SSF53955">
    <property type="entry name" value="Lysozyme-like"/>
    <property type="match status" value="1"/>
</dbReference>
<dbReference type="Pfam" id="PF01464">
    <property type="entry name" value="SLT"/>
    <property type="match status" value="1"/>
</dbReference>
<organism evidence="3 4">
    <name type="scientific">Megasphaera hutchinsoni</name>
    <dbReference type="NCBI Taxonomy" id="1588748"/>
    <lineage>
        <taxon>Bacteria</taxon>
        <taxon>Bacillati</taxon>
        <taxon>Bacillota</taxon>
        <taxon>Negativicutes</taxon>
        <taxon>Veillonellales</taxon>
        <taxon>Veillonellaceae</taxon>
        <taxon>Megasphaera</taxon>
    </lineage>
</organism>
<dbReference type="InterPro" id="IPR023346">
    <property type="entry name" value="Lysozyme-like_dom_sf"/>
</dbReference>
<name>A0A134CFK2_9FIRM</name>
<evidence type="ECO:0000313" key="3">
    <source>
        <dbReference type="EMBL" id="KXB90884.1"/>
    </source>
</evidence>
<dbReference type="EMBL" id="LSDT01000043">
    <property type="protein sequence ID" value="KXB90884.1"/>
    <property type="molecule type" value="Genomic_DNA"/>
</dbReference>
<gene>
    <name evidence="3" type="ORF">HMPREF3182_00965</name>
</gene>
<dbReference type="AlphaFoldDB" id="A0A134CFK2"/>
<keyword evidence="1" id="KW-0472">Membrane</keyword>
<keyword evidence="1" id="KW-1133">Transmembrane helix</keyword>
<feature type="domain" description="Transglycosylase SLT" evidence="2">
    <location>
        <begin position="48"/>
        <end position="160"/>
    </location>
</feature>
<dbReference type="STRING" id="1588748.HMPREF3182_00965"/>
<evidence type="ECO:0000259" key="2">
    <source>
        <dbReference type="Pfam" id="PF01464"/>
    </source>
</evidence>
<protein>
    <submittedName>
        <fullName evidence="3">Transglycosylase SLT domain protein</fullName>
    </submittedName>
</protein>
<accession>A0A134CFK2</accession>
<evidence type="ECO:0000313" key="4">
    <source>
        <dbReference type="Proteomes" id="UP000070160"/>
    </source>
</evidence>